<dbReference type="PANTHER" id="PTHR11802">
    <property type="entry name" value="SERINE PROTEASE FAMILY S10 SERINE CARBOXYPEPTIDASE"/>
    <property type="match status" value="1"/>
</dbReference>
<dbReference type="Gene3D" id="3.40.50.1820">
    <property type="entry name" value="alpha/beta hydrolase"/>
    <property type="match status" value="1"/>
</dbReference>
<dbReference type="GO" id="GO:0004185">
    <property type="term" value="F:serine-type carboxypeptidase activity"/>
    <property type="evidence" value="ECO:0007669"/>
    <property type="project" value="InterPro"/>
</dbReference>
<gene>
    <name evidence="2" type="ORF">BRADI_4g22556v3</name>
</gene>
<dbReference type="EMBL" id="CM000883">
    <property type="protein sequence ID" value="PNT63946.1"/>
    <property type="molecule type" value="Genomic_DNA"/>
</dbReference>
<keyword evidence="4" id="KW-1185">Reference proteome</keyword>
<feature type="non-terminal residue" evidence="2">
    <location>
        <position position="1"/>
    </location>
</feature>
<dbReference type="InterPro" id="IPR001563">
    <property type="entry name" value="Peptidase_S10"/>
</dbReference>
<dbReference type="GO" id="GO:0006508">
    <property type="term" value="P:proteolysis"/>
    <property type="evidence" value="ECO:0007669"/>
    <property type="project" value="InterPro"/>
</dbReference>
<reference evidence="2 3" key="1">
    <citation type="journal article" date="2010" name="Nature">
        <title>Genome sequencing and analysis of the model grass Brachypodium distachyon.</title>
        <authorList>
            <consortium name="International Brachypodium Initiative"/>
        </authorList>
    </citation>
    <scope>NUCLEOTIDE SEQUENCE [LARGE SCALE GENOMIC DNA]</scope>
    <source>
        <strain evidence="2 3">Bd21</strain>
    </source>
</reference>
<dbReference type="Gramene" id="PNT63946">
    <property type="protein sequence ID" value="PNT63946"/>
    <property type="gene ID" value="BRADI_4g22556v3"/>
</dbReference>
<dbReference type="InterPro" id="IPR029058">
    <property type="entry name" value="AB_hydrolase_fold"/>
</dbReference>
<name>A0A2K2CPI9_BRADI</name>
<dbReference type="ExpressionAtlas" id="A0A2K2CPI9">
    <property type="expression patterns" value="baseline"/>
</dbReference>
<evidence type="ECO:0000313" key="3">
    <source>
        <dbReference type="EnsemblPlants" id="PNT63946"/>
    </source>
</evidence>
<reference evidence="2" key="2">
    <citation type="submission" date="2017-06" db="EMBL/GenBank/DDBJ databases">
        <title>WGS assembly of Brachypodium distachyon.</title>
        <authorList>
            <consortium name="The International Brachypodium Initiative"/>
            <person name="Lucas S."/>
            <person name="Harmon-Smith M."/>
            <person name="Lail K."/>
            <person name="Tice H."/>
            <person name="Grimwood J."/>
            <person name="Bruce D."/>
            <person name="Barry K."/>
            <person name="Shu S."/>
            <person name="Lindquist E."/>
            <person name="Wang M."/>
            <person name="Pitluck S."/>
            <person name="Vogel J.P."/>
            <person name="Garvin D.F."/>
            <person name="Mockler T.C."/>
            <person name="Schmutz J."/>
            <person name="Rokhsar D."/>
            <person name="Bevan M.W."/>
        </authorList>
    </citation>
    <scope>NUCLEOTIDE SEQUENCE</scope>
    <source>
        <strain evidence="2">Bd21</strain>
    </source>
</reference>
<evidence type="ECO:0000256" key="1">
    <source>
        <dbReference type="ARBA" id="ARBA00009431"/>
    </source>
</evidence>
<dbReference type="EnsemblPlants" id="PNT63946">
    <property type="protein sequence ID" value="PNT63946"/>
    <property type="gene ID" value="BRADI_4g22556v3"/>
</dbReference>
<dbReference type="OrthoDB" id="443318at2759"/>
<dbReference type="Proteomes" id="UP000008810">
    <property type="component" value="Chromosome 4"/>
</dbReference>
<comment type="similarity">
    <text evidence="1">Belongs to the peptidase S10 family.</text>
</comment>
<accession>A0A2K2CPI9</accession>
<proteinExistence type="inferred from homology"/>
<organism evidence="2">
    <name type="scientific">Brachypodium distachyon</name>
    <name type="common">Purple false brome</name>
    <name type="synonym">Trachynia distachya</name>
    <dbReference type="NCBI Taxonomy" id="15368"/>
    <lineage>
        <taxon>Eukaryota</taxon>
        <taxon>Viridiplantae</taxon>
        <taxon>Streptophyta</taxon>
        <taxon>Embryophyta</taxon>
        <taxon>Tracheophyta</taxon>
        <taxon>Spermatophyta</taxon>
        <taxon>Magnoliopsida</taxon>
        <taxon>Liliopsida</taxon>
        <taxon>Poales</taxon>
        <taxon>Poaceae</taxon>
        <taxon>BOP clade</taxon>
        <taxon>Pooideae</taxon>
        <taxon>Stipodae</taxon>
        <taxon>Brachypodieae</taxon>
        <taxon>Brachypodium</taxon>
    </lineage>
</organism>
<sequence>WHYIPQLADVLLTHNKKSKGFKFNIKGVAIGNPLLKLDRDVPATFEYFWSHGMISDEIFLAINKGCDFEDYTFNNPHNESKSCNDAIAEANGIVGNYVNNYDVILDVCYPSIVMQELRLRKYVTKISVGVDVCMTYERFFYFNLPEVQHALHANRTHLPYGWSMCSDVLDYSGKDGNINILPLLQRIVEQKIPVWVFRYVTFSYFISDNLFKPM</sequence>
<dbReference type="PANTHER" id="PTHR11802:SF20">
    <property type="entry name" value="SERINE CARBOXYPEPTIDASE-LIKE 41-RELATED"/>
    <property type="match status" value="1"/>
</dbReference>
<evidence type="ECO:0000313" key="2">
    <source>
        <dbReference type="EMBL" id="PNT63946.1"/>
    </source>
</evidence>
<dbReference type="Gene3D" id="6.10.250.940">
    <property type="match status" value="1"/>
</dbReference>
<evidence type="ECO:0000313" key="4">
    <source>
        <dbReference type="Proteomes" id="UP000008810"/>
    </source>
</evidence>
<dbReference type="AlphaFoldDB" id="A0A2K2CPI9"/>
<protein>
    <recommendedName>
        <fullName evidence="5">Carboxypeptidase</fullName>
    </recommendedName>
</protein>
<evidence type="ECO:0008006" key="5">
    <source>
        <dbReference type="Google" id="ProtNLM"/>
    </source>
</evidence>
<dbReference type="Pfam" id="PF00450">
    <property type="entry name" value="Peptidase_S10"/>
    <property type="match status" value="1"/>
</dbReference>
<reference evidence="3" key="3">
    <citation type="submission" date="2018-08" db="UniProtKB">
        <authorList>
            <consortium name="EnsemblPlants"/>
        </authorList>
    </citation>
    <scope>IDENTIFICATION</scope>
    <source>
        <strain evidence="3">cv. Bd21</strain>
    </source>
</reference>
<dbReference type="SUPFAM" id="SSF53474">
    <property type="entry name" value="alpha/beta-Hydrolases"/>
    <property type="match status" value="1"/>
</dbReference>